<evidence type="ECO:0000313" key="1">
    <source>
        <dbReference type="EMBL" id="PIP24197.1"/>
    </source>
</evidence>
<protein>
    <recommendedName>
        <fullName evidence="3">N-acetyltransferase domain-containing protein</fullName>
    </recommendedName>
</protein>
<dbReference type="EMBL" id="PCRQ01000054">
    <property type="protein sequence ID" value="PIP24197.1"/>
    <property type="molecule type" value="Genomic_DNA"/>
</dbReference>
<accession>A0A2G9YYA5</accession>
<evidence type="ECO:0000313" key="2">
    <source>
        <dbReference type="Proteomes" id="UP000229952"/>
    </source>
</evidence>
<organism evidence="1 2">
    <name type="scientific">Candidatus Nealsonbacteria bacterium CG23_combo_of_CG06-09_8_20_14_all_37_18</name>
    <dbReference type="NCBI Taxonomy" id="1974720"/>
    <lineage>
        <taxon>Bacteria</taxon>
        <taxon>Candidatus Nealsoniibacteriota</taxon>
    </lineage>
</organism>
<dbReference type="SUPFAM" id="SSF55729">
    <property type="entry name" value="Acyl-CoA N-acyltransferases (Nat)"/>
    <property type="match status" value="1"/>
</dbReference>
<proteinExistence type="predicted"/>
<name>A0A2G9YYA5_9BACT</name>
<comment type="caution">
    <text evidence="1">The sequence shown here is derived from an EMBL/GenBank/DDBJ whole genome shotgun (WGS) entry which is preliminary data.</text>
</comment>
<dbReference type="Gene3D" id="3.40.630.30">
    <property type="match status" value="1"/>
</dbReference>
<evidence type="ECO:0008006" key="3">
    <source>
        <dbReference type="Google" id="ProtNLM"/>
    </source>
</evidence>
<gene>
    <name evidence="1" type="ORF">COX35_02015</name>
</gene>
<dbReference type="InterPro" id="IPR016181">
    <property type="entry name" value="Acyl_CoA_acyltransferase"/>
</dbReference>
<sequence>MVKYIASTGNLIRKLHLSEVVNIKTKNSKNYSPTKRGKKLISLAAKIEIKRIIAKKNPLFFKISRLYFHNREEGLSRYAKEFSYSEFERILVNRDYVKFIAFNNQNQPVGVLIMTDNTKLLMSDIWLDEKYIKNHVIDENNIKKYWISQSFVDKKERNRKIFSSLIVKVIQFCKEENALVFFDWAVENTPYIPVLIKSTGNEIGIKIKGRNISCEICSVFWLE</sequence>
<reference evidence="1 2" key="1">
    <citation type="submission" date="2017-09" db="EMBL/GenBank/DDBJ databases">
        <title>Depth-based differentiation of microbial function through sediment-hosted aquifers and enrichment of novel symbionts in the deep terrestrial subsurface.</title>
        <authorList>
            <person name="Probst A.J."/>
            <person name="Ladd B."/>
            <person name="Jarett J.K."/>
            <person name="Geller-Mcgrath D.E."/>
            <person name="Sieber C.M."/>
            <person name="Emerson J.B."/>
            <person name="Anantharaman K."/>
            <person name="Thomas B.C."/>
            <person name="Malmstrom R."/>
            <person name="Stieglmeier M."/>
            <person name="Klingl A."/>
            <person name="Woyke T."/>
            <person name="Ryan C.M."/>
            <person name="Banfield J.F."/>
        </authorList>
    </citation>
    <scope>NUCLEOTIDE SEQUENCE [LARGE SCALE GENOMIC DNA]</scope>
    <source>
        <strain evidence="1">CG23_combo_of_CG06-09_8_20_14_all_37_18</strain>
    </source>
</reference>
<dbReference type="AlphaFoldDB" id="A0A2G9YYA5"/>
<dbReference type="Proteomes" id="UP000229952">
    <property type="component" value="Unassembled WGS sequence"/>
</dbReference>